<dbReference type="Gene3D" id="3.30.565.40">
    <property type="entry name" value="Fervidobacterium nodosum Rt17-B1 like"/>
    <property type="match status" value="1"/>
</dbReference>
<evidence type="ECO:0000259" key="3">
    <source>
        <dbReference type="Pfam" id="PF13739"/>
    </source>
</evidence>
<dbReference type="EMBL" id="UINC01089890">
    <property type="protein sequence ID" value="SVC41355.1"/>
    <property type="molecule type" value="Genomic_DNA"/>
</dbReference>
<name>A0A382M0A7_9ZZZZ</name>
<organism evidence="4">
    <name type="scientific">marine metagenome</name>
    <dbReference type="NCBI Taxonomy" id="408172"/>
    <lineage>
        <taxon>unclassified sequences</taxon>
        <taxon>metagenomes</taxon>
        <taxon>ecological metagenomes</taxon>
    </lineage>
</organism>
<dbReference type="AlphaFoldDB" id="A0A382M0A7"/>
<feature type="domain" description="DUF3298" evidence="2">
    <location>
        <begin position="187"/>
        <end position="263"/>
    </location>
</feature>
<accession>A0A382M0A7</accession>
<dbReference type="Pfam" id="PF13739">
    <property type="entry name" value="PdaC"/>
    <property type="match status" value="1"/>
</dbReference>
<dbReference type="InterPro" id="IPR037126">
    <property type="entry name" value="PdaC/RsiV-like_sf"/>
</dbReference>
<evidence type="ECO:0008006" key="5">
    <source>
        <dbReference type="Google" id="ProtNLM"/>
    </source>
</evidence>
<dbReference type="InterPro" id="IPR025303">
    <property type="entry name" value="PdaC"/>
</dbReference>
<gene>
    <name evidence="4" type="ORF">METZ01_LOCUS294209</name>
</gene>
<feature type="region of interest" description="Disordered" evidence="1">
    <location>
        <begin position="25"/>
        <end position="51"/>
    </location>
</feature>
<reference evidence="4" key="1">
    <citation type="submission" date="2018-05" db="EMBL/GenBank/DDBJ databases">
        <authorList>
            <person name="Lanie J.A."/>
            <person name="Ng W.-L."/>
            <person name="Kazmierczak K.M."/>
            <person name="Andrzejewski T.M."/>
            <person name="Davidsen T.M."/>
            <person name="Wayne K.J."/>
            <person name="Tettelin H."/>
            <person name="Glass J.I."/>
            <person name="Rusch D."/>
            <person name="Podicherti R."/>
            <person name="Tsui H.-C.T."/>
            <person name="Winkler M.E."/>
        </authorList>
    </citation>
    <scope>NUCLEOTIDE SEQUENCE</scope>
</reference>
<evidence type="ECO:0000259" key="2">
    <source>
        <dbReference type="Pfam" id="PF11738"/>
    </source>
</evidence>
<dbReference type="Gene3D" id="3.90.640.20">
    <property type="entry name" value="Heat-shock cognate protein, ATPase"/>
    <property type="match status" value="1"/>
</dbReference>
<feature type="domain" description="Deacetylase PdaC" evidence="3">
    <location>
        <begin position="79"/>
        <end position="167"/>
    </location>
</feature>
<evidence type="ECO:0000313" key="4">
    <source>
        <dbReference type="EMBL" id="SVC41355.1"/>
    </source>
</evidence>
<dbReference type="Pfam" id="PF11738">
    <property type="entry name" value="DUF3298"/>
    <property type="match status" value="1"/>
</dbReference>
<proteinExistence type="predicted"/>
<dbReference type="InterPro" id="IPR021729">
    <property type="entry name" value="DUF3298"/>
</dbReference>
<feature type="non-terminal residue" evidence="4">
    <location>
        <position position="1"/>
    </location>
</feature>
<sequence>VLRPLLAVLVAAILVTSCAPVNRQGPASGAATALPPTVPGTAVPPSAEAGAPTATVGVQAPASISVERISGVISDLGVYDITYPQVSGTPGDDAVNARLRSIAENDAAWFVGDLSELTVLEEEYTDEWWEDVPSELGLAGTVVYSDDRLVTVRFERYWYPSGAAHGQHSTQVMTFDAVTGEEVRLGDLFQPGSQWLAVLAPAVVEAFVSVYGDTVLMTALELRAAGIGGDRSVGVVADGMEISFDAYSVGPGVLGSPWVRVPWAAVLDVVDPDGPAGHLVRWPEA</sequence>
<protein>
    <recommendedName>
        <fullName evidence="5">DUF3298 domain-containing protein</fullName>
    </recommendedName>
</protein>
<evidence type="ECO:0000256" key="1">
    <source>
        <dbReference type="SAM" id="MobiDB-lite"/>
    </source>
</evidence>